<name>K7FGK3_PELSI</name>
<accession>K7FGK3</accession>
<dbReference type="OMA" id="RDCHAMA"/>
<proteinExistence type="predicted"/>
<dbReference type="HOGENOM" id="CLU_2885215_0_0_1"/>
<dbReference type="eggNOG" id="KOG2579">
    <property type="taxonomic scope" value="Eukaryota"/>
</dbReference>
<dbReference type="NCBIfam" id="NF040941">
    <property type="entry name" value="GGGWT_bact"/>
    <property type="match status" value="1"/>
</dbReference>
<dbReference type="Gene3D" id="3.90.215.10">
    <property type="entry name" value="Gamma Fibrinogen, chain A, domain 1"/>
    <property type="match status" value="1"/>
</dbReference>
<sequence>MKGESGVPGTTGAIGAKNCQELLSKGHTLTGWYTIYPRDCHAMAVLCDMDTDGGGWIVSTTHE</sequence>
<dbReference type="Ensembl" id="ENSPSIT00000007204.1">
    <property type="protein sequence ID" value="ENSPSIP00000007163.1"/>
    <property type="gene ID" value="ENSPSIG00000006625.1"/>
</dbReference>
<evidence type="ECO:0000313" key="3">
    <source>
        <dbReference type="Proteomes" id="UP000007267"/>
    </source>
</evidence>
<protein>
    <recommendedName>
        <fullName evidence="1">Fibrinogen C-terminal domain-containing protein</fullName>
    </recommendedName>
</protein>
<dbReference type="InterPro" id="IPR002181">
    <property type="entry name" value="Fibrinogen_a/b/g_C_dom"/>
</dbReference>
<dbReference type="InterPro" id="IPR036056">
    <property type="entry name" value="Fibrinogen-like_C"/>
</dbReference>
<keyword evidence="3" id="KW-1185">Reference proteome</keyword>
<dbReference type="Proteomes" id="UP000007267">
    <property type="component" value="Unassembled WGS sequence"/>
</dbReference>
<dbReference type="SUPFAM" id="SSF56496">
    <property type="entry name" value="Fibrinogen C-terminal domain-like"/>
    <property type="match status" value="1"/>
</dbReference>
<evidence type="ECO:0000259" key="1">
    <source>
        <dbReference type="PROSITE" id="PS51406"/>
    </source>
</evidence>
<dbReference type="EMBL" id="AGCU01037992">
    <property type="status" value="NOT_ANNOTATED_CDS"/>
    <property type="molecule type" value="Genomic_DNA"/>
</dbReference>
<dbReference type="Pfam" id="PF00147">
    <property type="entry name" value="Fibrinogen_C"/>
    <property type="match status" value="1"/>
</dbReference>
<dbReference type="AlphaFoldDB" id="K7FGK3"/>
<reference evidence="3" key="1">
    <citation type="submission" date="2011-10" db="EMBL/GenBank/DDBJ databases">
        <authorList>
            <consortium name="Soft-shell Turtle Genome Consortium"/>
        </authorList>
    </citation>
    <scope>NUCLEOTIDE SEQUENCE [LARGE SCALE GENOMIC DNA]</scope>
    <source>
        <strain evidence="3">Daiwa-1</strain>
    </source>
</reference>
<reference evidence="2" key="3">
    <citation type="submission" date="2025-08" db="UniProtKB">
        <authorList>
            <consortium name="Ensembl"/>
        </authorList>
    </citation>
    <scope>IDENTIFICATION</scope>
</reference>
<evidence type="ECO:0000313" key="2">
    <source>
        <dbReference type="Ensembl" id="ENSPSIP00000007163.1"/>
    </source>
</evidence>
<dbReference type="STRING" id="13735.ENSPSIP00000007163"/>
<reference evidence="3" key="2">
    <citation type="journal article" date="2013" name="Nat. Genet.">
        <title>The draft genomes of soft-shell turtle and green sea turtle yield insights into the development and evolution of the turtle-specific body plan.</title>
        <authorList>
            <person name="Wang Z."/>
            <person name="Pascual-Anaya J."/>
            <person name="Zadissa A."/>
            <person name="Li W."/>
            <person name="Niimura Y."/>
            <person name="Huang Z."/>
            <person name="Li C."/>
            <person name="White S."/>
            <person name="Xiong Z."/>
            <person name="Fang D."/>
            <person name="Wang B."/>
            <person name="Ming Y."/>
            <person name="Chen Y."/>
            <person name="Zheng Y."/>
            <person name="Kuraku S."/>
            <person name="Pignatelli M."/>
            <person name="Herrero J."/>
            <person name="Beal K."/>
            <person name="Nozawa M."/>
            <person name="Li Q."/>
            <person name="Wang J."/>
            <person name="Zhang H."/>
            <person name="Yu L."/>
            <person name="Shigenobu S."/>
            <person name="Wang J."/>
            <person name="Liu J."/>
            <person name="Flicek P."/>
            <person name="Searle S."/>
            <person name="Wang J."/>
            <person name="Kuratani S."/>
            <person name="Yin Y."/>
            <person name="Aken B."/>
            <person name="Zhang G."/>
            <person name="Irie N."/>
        </authorList>
    </citation>
    <scope>NUCLEOTIDE SEQUENCE [LARGE SCALE GENOMIC DNA]</scope>
    <source>
        <strain evidence="3">Daiwa-1</strain>
    </source>
</reference>
<feature type="domain" description="Fibrinogen C-terminal" evidence="1">
    <location>
        <begin position="10"/>
        <end position="63"/>
    </location>
</feature>
<reference evidence="2" key="4">
    <citation type="submission" date="2025-09" db="UniProtKB">
        <authorList>
            <consortium name="Ensembl"/>
        </authorList>
    </citation>
    <scope>IDENTIFICATION</scope>
</reference>
<dbReference type="PROSITE" id="PS51406">
    <property type="entry name" value="FIBRINOGEN_C_2"/>
    <property type="match status" value="1"/>
</dbReference>
<organism evidence="2 3">
    <name type="scientific">Pelodiscus sinensis</name>
    <name type="common">Chinese softshell turtle</name>
    <name type="synonym">Trionyx sinensis</name>
    <dbReference type="NCBI Taxonomy" id="13735"/>
    <lineage>
        <taxon>Eukaryota</taxon>
        <taxon>Metazoa</taxon>
        <taxon>Chordata</taxon>
        <taxon>Craniata</taxon>
        <taxon>Vertebrata</taxon>
        <taxon>Euteleostomi</taxon>
        <taxon>Archelosauria</taxon>
        <taxon>Testudinata</taxon>
        <taxon>Testudines</taxon>
        <taxon>Cryptodira</taxon>
        <taxon>Trionychia</taxon>
        <taxon>Trionychidae</taxon>
        <taxon>Pelodiscus</taxon>
    </lineage>
</organism>
<dbReference type="InterPro" id="IPR014716">
    <property type="entry name" value="Fibrinogen_a/b/g_C_1"/>
</dbReference>